<accession>A0A3B1DAB4</accession>
<proteinExistence type="predicted"/>
<protein>
    <recommendedName>
        <fullName evidence="3">DUF3299 domain-containing protein</fullName>
    </recommendedName>
</protein>
<evidence type="ECO:0000313" key="2">
    <source>
        <dbReference type="EMBL" id="VAX37702.1"/>
    </source>
</evidence>
<feature type="region of interest" description="Disordered" evidence="1">
    <location>
        <begin position="94"/>
        <end position="121"/>
    </location>
</feature>
<sequence>MKVFWALILALVLATGGLVLKEFGTGSGSASGAVQDVAAPEDRLTESRVAPVPIEEPEAAAEPIVAHADAEAEAAARLAEALEFLGNPVPLVEETSAESASTNPMPTATTPTNADSAPTTDSTGALVLNSRYTLPGSGTADDPYIIDFPMLIALEQDYDGKTSSKAEVPAWIKPLDGKFVRITGFIGFPYISPTADECLVLLNQWDGCCIGTPPTLYDAIEVQLAEPIDLENGVFNYGTLTGVFRTDPYLVNGWLIGLYVMDEARIDNAGSRNQMGF</sequence>
<organism evidence="2">
    <name type="scientific">hydrothermal vent metagenome</name>
    <dbReference type="NCBI Taxonomy" id="652676"/>
    <lineage>
        <taxon>unclassified sequences</taxon>
        <taxon>metagenomes</taxon>
        <taxon>ecological metagenomes</taxon>
    </lineage>
</organism>
<gene>
    <name evidence="2" type="ORF">MNBD_PLANCTO03-1277</name>
</gene>
<reference evidence="2" key="1">
    <citation type="submission" date="2018-06" db="EMBL/GenBank/DDBJ databases">
        <authorList>
            <person name="Zhirakovskaya E."/>
        </authorList>
    </citation>
    <scope>NUCLEOTIDE SEQUENCE</scope>
</reference>
<dbReference type="EMBL" id="UOGK01000114">
    <property type="protein sequence ID" value="VAX37702.1"/>
    <property type="molecule type" value="Genomic_DNA"/>
</dbReference>
<evidence type="ECO:0000256" key="1">
    <source>
        <dbReference type="SAM" id="MobiDB-lite"/>
    </source>
</evidence>
<feature type="compositionally biased region" description="Low complexity" evidence="1">
    <location>
        <begin position="99"/>
        <end position="114"/>
    </location>
</feature>
<dbReference type="AlphaFoldDB" id="A0A3B1DAB4"/>
<name>A0A3B1DAB4_9ZZZZ</name>
<dbReference type="Gene3D" id="2.40.50.870">
    <property type="entry name" value="Protein of unknown function (DUF3299)"/>
    <property type="match status" value="1"/>
</dbReference>
<evidence type="ECO:0008006" key="3">
    <source>
        <dbReference type="Google" id="ProtNLM"/>
    </source>
</evidence>